<accession>A0ABR8SEZ4</accession>
<sequence length="128" mass="13831">MLFKQLESVVLFVPDIDIAASWYADLFQTEVQRENAQYAFIQAPGCLLGFHPLDSKCPGGPGGTTIYWEVANLPATIRELELKGAVLYRGPITTSFGAKAAILLDPFGCTLGLNQSTPQSLNALARTV</sequence>
<dbReference type="RefSeq" id="WP_191724462.1">
    <property type="nucleotide sequence ID" value="NZ_JACSQK010000009.1"/>
</dbReference>
<evidence type="ECO:0000313" key="3">
    <source>
        <dbReference type="Proteomes" id="UP000634919"/>
    </source>
</evidence>
<dbReference type="PROSITE" id="PS51819">
    <property type="entry name" value="VOC"/>
    <property type="match status" value="1"/>
</dbReference>
<dbReference type="Proteomes" id="UP000634919">
    <property type="component" value="Unassembled WGS sequence"/>
</dbReference>
<evidence type="ECO:0000259" key="1">
    <source>
        <dbReference type="PROSITE" id="PS51819"/>
    </source>
</evidence>
<keyword evidence="3" id="KW-1185">Reference proteome</keyword>
<name>A0ABR8SEZ4_9BURK</name>
<evidence type="ECO:0000313" key="2">
    <source>
        <dbReference type="EMBL" id="MBD7962042.1"/>
    </source>
</evidence>
<organism evidence="2 3">
    <name type="scientific">Comamonas avium</name>
    <dbReference type="NCBI Taxonomy" id="2762231"/>
    <lineage>
        <taxon>Bacteria</taxon>
        <taxon>Pseudomonadati</taxon>
        <taxon>Pseudomonadota</taxon>
        <taxon>Betaproteobacteria</taxon>
        <taxon>Burkholderiales</taxon>
        <taxon>Comamonadaceae</taxon>
        <taxon>Comamonas</taxon>
    </lineage>
</organism>
<gene>
    <name evidence="2" type="ORF">H9646_16345</name>
</gene>
<dbReference type="InterPro" id="IPR029068">
    <property type="entry name" value="Glyas_Bleomycin-R_OHBP_Dase"/>
</dbReference>
<dbReference type="SUPFAM" id="SSF54593">
    <property type="entry name" value="Glyoxalase/Bleomycin resistance protein/Dihydroxybiphenyl dioxygenase"/>
    <property type="match status" value="1"/>
</dbReference>
<proteinExistence type="predicted"/>
<dbReference type="Gene3D" id="3.10.180.10">
    <property type="entry name" value="2,3-Dihydroxybiphenyl 1,2-Dioxygenase, domain 1"/>
    <property type="match status" value="1"/>
</dbReference>
<dbReference type="EMBL" id="JACSQK010000009">
    <property type="protein sequence ID" value="MBD7962042.1"/>
    <property type="molecule type" value="Genomic_DNA"/>
</dbReference>
<dbReference type="InterPro" id="IPR037523">
    <property type="entry name" value="VOC_core"/>
</dbReference>
<dbReference type="InterPro" id="IPR004360">
    <property type="entry name" value="Glyas_Fos-R_dOase_dom"/>
</dbReference>
<feature type="domain" description="VOC" evidence="1">
    <location>
        <begin position="5"/>
        <end position="116"/>
    </location>
</feature>
<reference evidence="2 3" key="1">
    <citation type="submission" date="2020-08" db="EMBL/GenBank/DDBJ databases">
        <title>A Genomic Blueprint of the Chicken Gut Microbiome.</title>
        <authorList>
            <person name="Gilroy R."/>
            <person name="Ravi A."/>
            <person name="Getino M."/>
            <person name="Pursley I."/>
            <person name="Horton D.L."/>
            <person name="Alikhan N.-F."/>
            <person name="Baker D."/>
            <person name="Gharbi K."/>
            <person name="Hall N."/>
            <person name="Watson M."/>
            <person name="Adriaenssens E.M."/>
            <person name="Foster-Nyarko E."/>
            <person name="Jarju S."/>
            <person name="Secka A."/>
            <person name="Antonio M."/>
            <person name="Oren A."/>
            <person name="Chaudhuri R."/>
            <person name="La Ragione R.M."/>
            <person name="Hildebrand F."/>
            <person name="Pallen M.J."/>
        </authorList>
    </citation>
    <scope>NUCLEOTIDE SEQUENCE [LARGE SCALE GENOMIC DNA]</scope>
    <source>
        <strain evidence="2 3">Sa2CVA6</strain>
    </source>
</reference>
<protein>
    <submittedName>
        <fullName evidence="2">Glyoxalase</fullName>
    </submittedName>
</protein>
<comment type="caution">
    <text evidence="2">The sequence shown here is derived from an EMBL/GenBank/DDBJ whole genome shotgun (WGS) entry which is preliminary data.</text>
</comment>
<dbReference type="Pfam" id="PF00903">
    <property type="entry name" value="Glyoxalase"/>
    <property type="match status" value="1"/>
</dbReference>